<evidence type="ECO:0000256" key="2">
    <source>
        <dbReference type="ARBA" id="ARBA00023266"/>
    </source>
</evidence>
<evidence type="ECO:0000256" key="4">
    <source>
        <dbReference type="SAM" id="MobiDB-lite"/>
    </source>
</evidence>
<feature type="region of interest" description="Disordered" evidence="4">
    <location>
        <begin position="83"/>
        <end position="159"/>
    </location>
</feature>
<keyword evidence="2 3" id="KW-0711">Selenium</keyword>
<sequence>MQAGPSLSTSHQQLRPNPTSSTEKCGACGPGFASPLDAMKGPREEIVYVPCIYRNTGRKKPDFLATVDVNPKSPHYCQGAMAAASTCGTGPPTPTSRPSTWGRTRRPWSSASSTTQTRLRAMWAVPSAAPSTISTRPRYALPQGRGRRRQRSWWKKSKR</sequence>
<keyword evidence="3" id="KW-0472">Membrane</keyword>
<protein>
    <recommendedName>
        <fullName evidence="3">Methanethiol oxidase</fullName>
        <shortName evidence="3">MTO</shortName>
        <ecNumber evidence="3">1.8.3.4</ecNumber>
    </recommendedName>
    <alternativeName>
        <fullName evidence="3">Selenium-binding protein 1</fullName>
    </alternativeName>
</protein>
<dbReference type="GO" id="GO:0005829">
    <property type="term" value="C:cytosol"/>
    <property type="evidence" value="ECO:0007669"/>
    <property type="project" value="UniProtKB-SubCell"/>
</dbReference>
<accession>A0A8B9SA47</accession>
<comment type="function">
    <text evidence="3">Catalyzes the oxidation of methanethiol, an organosulfur compound known to be produced in substantial amounts by gut bacteria. Selenium-binding protein which may be involved in the sensing of reactive xenobiotics in the cytoplasm. May be involved in intra-Golgi protein transport.</text>
</comment>
<reference evidence="5" key="1">
    <citation type="submission" date="2025-08" db="UniProtKB">
        <authorList>
            <consortium name="Ensembl"/>
        </authorList>
    </citation>
    <scope>IDENTIFICATION</scope>
</reference>
<feature type="compositionally biased region" description="Basic residues" evidence="4">
    <location>
        <begin position="145"/>
        <end position="159"/>
    </location>
</feature>
<keyword evidence="3" id="KW-0653">Protein transport</keyword>
<keyword evidence="6" id="KW-1185">Reference proteome</keyword>
<reference evidence="5" key="2">
    <citation type="submission" date="2025-09" db="UniProtKB">
        <authorList>
            <consortium name="Ensembl"/>
        </authorList>
    </citation>
    <scope>IDENTIFICATION</scope>
</reference>
<keyword evidence="3" id="KW-0560">Oxidoreductase</keyword>
<evidence type="ECO:0000313" key="5">
    <source>
        <dbReference type="Ensembl" id="ENSAOWP00000015830.1"/>
    </source>
</evidence>
<dbReference type="GO" id="GO:0008430">
    <property type="term" value="F:selenium binding"/>
    <property type="evidence" value="ECO:0007669"/>
    <property type="project" value="UniProtKB-UniRule"/>
</dbReference>
<comment type="pathway">
    <text evidence="3">Organosulfur degradation.</text>
</comment>
<evidence type="ECO:0000256" key="3">
    <source>
        <dbReference type="RuleBase" id="RU369071"/>
    </source>
</evidence>
<dbReference type="Pfam" id="PF05694">
    <property type="entry name" value="SBP56"/>
    <property type="match status" value="1"/>
</dbReference>
<feature type="compositionally biased region" description="Polar residues" evidence="4">
    <location>
        <begin position="109"/>
        <end position="118"/>
    </location>
</feature>
<dbReference type="Proteomes" id="UP000694424">
    <property type="component" value="Unplaced"/>
</dbReference>
<dbReference type="InterPro" id="IPR008826">
    <property type="entry name" value="Se-bd"/>
</dbReference>
<keyword evidence="3" id="KW-0539">Nucleus</keyword>
<dbReference type="GO" id="GO:0018549">
    <property type="term" value="F:methanethiol oxidase activity"/>
    <property type="evidence" value="ECO:0007669"/>
    <property type="project" value="UniProtKB-UniRule"/>
</dbReference>
<dbReference type="GO" id="GO:0016020">
    <property type="term" value="C:membrane"/>
    <property type="evidence" value="ECO:0007669"/>
    <property type="project" value="UniProtKB-SubCell"/>
</dbReference>
<proteinExistence type="inferred from homology"/>
<organism evidence="5 6">
    <name type="scientific">Apteryx owenii</name>
    <name type="common">Little spotted kiwi</name>
    <dbReference type="NCBI Taxonomy" id="8824"/>
    <lineage>
        <taxon>Eukaryota</taxon>
        <taxon>Metazoa</taxon>
        <taxon>Chordata</taxon>
        <taxon>Craniata</taxon>
        <taxon>Vertebrata</taxon>
        <taxon>Euteleostomi</taxon>
        <taxon>Archelosauria</taxon>
        <taxon>Archosauria</taxon>
        <taxon>Dinosauria</taxon>
        <taxon>Saurischia</taxon>
        <taxon>Theropoda</taxon>
        <taxon>Coelurosauria</taxon>
        <taxon>Aves</taxon>
        <taxon>Palaeognathae</taxon>
        <taxon>Apterygiformes</taxon>
        <taxon>Apterygidae</taxon>
        <taxon>Apteryx</taxon>
    </lineage>
</organism>
<dbReference type="EC" id="1.8.3.4" evidence="3"/>
<evidence type="ECO:0000256" key="1">
    <source>
        <dbReference type="ARBA" id="ARBA00005606"/>
    </source>
</evidence>
<dbReference type="PANTHER" id="PTHR23300:SF0">
    <property type="entry name" value="METHANETHIOL OXIDASE"/>
    <property type="match status" value="1"/>
</dbReference>
<evidence type="ECO:0000313" key="6">
    <source>
        <dbReference type="Proteomes" id="UP000694424"/>
    </source>
</evidence>
<dbReference type="AlphaFoldDB" id="A0A8B9SA47"/>
<dbReference type="GO" id="GO:0005634">
    <property type="term" value="C:nucleus"/>
    <property type="evidence" value="ECO:0007669"/>
    <property type="project" value="UniProtKB-SubCell"/>
</dbReference>
<comment type="subcellular location">
    <subcellularLocation>
        <location evidence="3">Nucleus</location>
    </subcellularLocation>
    <subcellularLocation>
        <location evidence="3">Cytoplasm</location>
        <location evidence="3">Cytosol</location>
    </subcellularLocation>
    <subcellularLocation>
        <location evidence="3">Membrane</location>
        <topology evidence="3">Peripheral membrane protein</topology>
    </subcellularLocation>
    <text evidence="3">May associate with Golgi membrane. May associate with the membrane of autophagosomes.</text>
</comment>
<dbReference type="Ensembl" id="ENSAOWT00000017976.1">
    <property type="protein sequence ID" value="ENSAOWP00000015830.1"/>
    <property type="gene ID" value="ENSAOWG00000010780.1"/>
</dbReference>
<comment type="catalytic activity">
    <reaction evidence="3">
        <text>methanethiol + O2 + H2O = hydrogen sulfide + formaldehyde + H2O2 + H(+)</text>
        <dbReference type="Rhea" id="RHEA:11812"/>
        <dbReference type="ChEBI" id="CHEBI:15377"/>
        <dbReference type="ChEBI" id="CHEBI:15378"/>
        <dbReference type="ChEBI" id="CHEBI:15379"/>
        <dbReference type="ChEBI" id="CHEBI:16007"/>
        <dbReference type="ChEBI" id="CHEBI:16240"/>
        <dbReference type="ChEBI" id="CHEBI:16842"/>
        <dbReference type="ChEBI" id="CHEBI:29919"/>
        <dbReference type="EC" id="1.8.3.4"/>
    </reaction>
</comment>
<keyword evidence="3" id="KW-0963">Cytoplasm</keyword>
<feature type="region of interest" description="Disordered" evidence="4">
    <location>
        <begin position="1"/>
        <end position="39"/>
    </location>
</feature>
<feature type="compositionally biased region" description="Polar residues" evidence="4">
    <location>
        <begin position="1"/>
        <end position="23"/>
    </location>
</feature>
<comment type="similarity">
    <text evidence="1 3">Belongs to the selenium-binding protein family.</text>
</comment>
<keyword evidence="3" id="KW-0007">Acetylation</keyword>
<dbReference type="GO" id="GO:0015031">
    <property type="term" value="P:protein transport"/>
    <property type="evidence" value="ECO:0007669"/>
    <property type="project" value="UniProtKB-UniRule"/>
</dbReference>
<dbReference type="PANTHER" id="PTHR23300">
    <property type="entry name" value="METHANETHIOL OXIDASE"/>
    <property type="match status" value="1"/>
</dbReference>
<keyword evidence="3" id="KW-0813">Transport</keyword>
<name>A0A8B9SA47_APTOW</name>